<evidence type="ECO:0000313" key="3">
    <source>
        <dbReference type="Proteomes" id="UP000694892"/>
    </source>
</evidence>
<keyword evidence="1" id="KW-0732">Signal</keyword>
<dbReference type="AlphaFoldDB" id="A0A974HF72"/>
<gene>
    <name evidence="2" type="ORF">XELAEV_18030572mg</name>
</gene>
<proteinExistence type="predicted"/>
<protein>
    <recommendedName>
        <fullName evidence="4">Secreted protein</fullName>
    </recommendedName>
</protein>
<organism evidence="2 3">
    <name type="scientific">Xenopus laevis</name>
    <name type="common">African clawed frog</name>
    <dbReference type="NCBI Taxonomy" id="8355"/>
    <lineage>
        <taxon>Eukaryota</taxon>
        <taxon>Metazoa</taxon>
        <taxon>Chordata</taxon>
        <taxon>Craniata</taxon>
        <taxon>Vertebrata</taxon>
        <taxon>Euteleostomi</taxon>
        <taxon>Amphibia</taxon>
        <taxon>Batrachia</taxon>
        <taxon>Anura</taxon>
        <taxon>Pipoidea</taxon>
        <taxon>Pipidae</taxon>
        <taxon>Xenopodinae</taxon>
        <taxon>Xenopus</taxon>
        <taxon>Xenopus</taxon>
    </lineage>
</organism>
<reference evidence="3" key="1">
    <citation type="journal article" date="2016" name="Nature">
        <title>Genome evolution in the allotetraploid frog Xenopus laevis.</title>
        <authorList>
            <person name="Session A.M."/>
            <person name="Uno Y."/>
            <person name="Kwon T."/>
            <person name="Chapman J.A."/>
            <person name="Toyoda A."/>
            <person name="Takahashi S."/>
            <person name="Fukui A."/>
            <person name="Hikosaka A."/>
            <person name="Suzuki A."/>
            <person name="Kondo M."/>
            <person name="van Heeringen S.J."/>
            <person name="Quigley I."/>
            <person name="Heinz S."/>
            <person name="Ogino H."/>
            <person name="Ochi H."/>
            <person name="Hellsten U."/>
            <person name="Lyons J.B."/>
            <person name="Simakov O."/>
            <person name="Putnam N."/>
            <person name="Stites J."/>
            <person name="Kuroki Y."/>
            <person name="Tanaka T."/>
            <person name="Michiue T."/>
            <person name="Watanabe M."/>
            <person name="Bogdanovic O."/>
            <person name="Lister R."/>
            <person name="Georgiou G."/>
            <person name="Paranjpe S.S."/>
            <person name="van Kruijsbergen I."/>
            <person name="Shu S."/>
            <person name="Carlson J."/>
            <person name="Kinoshita T."/>
            <person name="Ohta Y."/>
            <person name="Mawaribuchi S."/>
            <person name="Jenkins J."/>
            <person name="Grimwood J."/>
            <person name="Schmutz J."/>
            <person name="Mitros T."/>
            <person name="Mozaffari S.V."/>
            <person name="Suzuki Y."/>
            <person name="Haramoto Y."/>
            <person name="Yamamoto T.S."/>
            <person name="Takagi C."/>
            <person name="Heald R."/>
            <person name="Miller K."/>
            <person name="Haudenschild C."/>
            <person name="Kitzman J."/>
            <person name="Nakayama T."/>
            <person name="Izutsu Y."/>
            <person name="Robert J."/>
            <person name="Fortriede J."/>
            <person name="Burns K."/>
            <person name="Lotay V."/>
            <person name="Karimi K."/>
            <person name="Yasuoka Y."/>
            <person name="Dichmann D.S."/>
            <person name="Flajnik M.F."/>
            <person name="Houston D.W."/>
            <person name="Shendure J."/>
            <person name="DuPasquier L."/>
            <person name="Vize P.D."/>
            <person name="Zorn A.M."/>
            <person name="Ito M."/>
            <person name="Marcotte E.M."/>
            <person name="Wallingford J.B."/>
            <person name="Ito Y."/>
            <person name="Asashima M."/>
            <person name="Ueno N."/>
            <person name="Matsuda Y."/>
            <person name="Veenstra G.J."/>
            <person name="Fujiyama A."/>
            <person name="Harland R.M."/>
            <person name="Taira M."/>
            <person name="Rokhsar D.S."/>
        </authorList>
    </citation>
    <scope>NUCLEOTIDE SEQUENCE [LARGE SCALE GENOMIC DNA]</scope>
    <source>
        <strain evidence="3">J</strain>
    </source>
</reference>
<evidence type="ECO:0008006" key="4">
    <source>
        <dbReference type="Google" id="ProtNLM"/>
    </source>
</evidence>
<dbReference type="Proteomes" id="UP000694892">
    <property type="component" value="Chromosome 6L"/>
</dbReference>
<dbReference type="EMBL" id="CM004476">
    <property type="protein sequence ID" value="OCT75391.1"/>
    <property type="molecule type" value="Genomic_DNA"/>
</dbReference>
<feature type="chain" id="PRO_5037471089" description="Secreted protein" evidence="1">
    <location>
        <begin position="20"/>
        <end position="67"/>
    </location>
</feature>
<sequence length="67" mass="7686">MMYVLGFLSLAALIVLQNGRRDLPYSCLFCNFTNVITSVWFLFRRSLVRNAKLLLIKGTVGYNTQKP</sequence>
<name>A0A974HF72_XENLA</name>
<evidence type="ECO:0000256" key="1">
    <source>
        <dbReference type="SAM" id="SignalP"/>
    </source>
</evidence>
<feature type="signal peptide" evidence="1">
    <location>
        <begin position="1"/>
        <end position="19"/>
    </location>
</feature>
<accession>A0A974HF72</accession>
<evidence type="ECO:0000313" key="2">
    <source>
        <dbReference type="EMBL" id="OCT75391.1"/>
    </source>
</evidence>